<dbReference type="AlphaFoldDB" id="A0A426YB60"/>
<evidence type="ECO:0000313" key="2">
    <source>
        <dbReference type="Proteomes" id="UP000287651"/>
    </source>
</evidence>
<evidence type="ECO:0000313" key="1">
    <source>
        <dbReference type="EMBL" id="RRT48926.1"/>
    </source>
</evidence>
<sequence>MGESPYNLVFGTEVILPPEVVFPILRVENFTPEASEVGIGENLDLVEECNAIAQLRTLHYQKVIARLYNRRDRP</sequence>
<comment type="caution">
    <text evidence="1">The sequence shown here is derived from an EMBL/GenBank/DDBJ whole genome shotgun (WGS) entry which is preliminary data.</text>
</comment>
<gene>
    <name evidence="1" type="ORF">B296_00035464</name>
</gene>
<organism evidence="1 2">
    <name type="scientific">Ensete ventricosum</name>
    <name type="common">Abyssinian banana</name>
    <name type="synonym">Musa ensete</name>
    <dbReference type="NCBI Taxonomy" id="4639"/>
    <lineage>
        <taxon>Eukaryota</taxon>
        <taxon>Viridiplantae</taxon>
        <taxon>Streptophyta</taxon>
        <taxon>Embryophyta</taxon>
        <taxon>Tracheophyta</taxon>
        <taxon>Spermatophyta</taxon>
        <taxon>Magnoliopsida</taxon>
        <taxon>Liliopsida</taxon>
        <taxon>Zingiberales</taxon>
        <taxon>Musaceae</taxon>
        <taxon>Ensete</taxon>
    </lineage>
</organism>
<accession>A0A426YB60</accession>
<reference evidence="1 2" key="1">
    <citation type="journal article" date="2014" name="Agronomy (Basel)">
        <title>A Draft Genome Sequence for Ensete ventricosum, the Drought-Tolerant Tree Against Hunger.</title>
        <authorList>
            <person name="Harrison J."/>
            <person name="Moore K.A."/>
            <person name="Paszkiewicz K."/>
            <person name="Jones T."/>
            <person name="Grant M."/>
            <person name="Ambacheew D."/>
            <person name="Muzemil S."/>
            <person name="Studholme D.J."/>
        </authorList>
    </citation>
    <scope>NUCLEOTIDE SEQUENCE [LARGE SCALE GENOMIC DNA]</scope>
</reference>
<proteinExistence type="predicted"/>
<protein>
    <submittedName>
        <fullName evidence="1">Uncharacterized protein</fullName>
    </submittedName>
</protein>
<dbReference type="EMBL" id="AMZH03013639">
    <property type="protein sequence ID" value="RRT48926.1"/>
    <property type="molecule type" value="Genomic_DNA"/>
</dbReference>
<name>A0A426YB60_ENSVE</name>
<dbReference type="Proteomes" id="UP000287651">
    <property type="component" value="Unassembled WGS sequence"/>
</dbReference>